<dbReference type="EMBL" id="AZMM01015049">
    <property type="protein sequence ID" value="ETJ30431.1"/>
    <property type="molecule type" value="Genomic_DNA"/>
</dbReference>
<keyword evidence="1" id="KW-0812">Transmembrane</keyword>
<organism evidence="2">
    <name type="scientific">human gut metagenome</name>
    <dbReference type="NCBI Taxonomy" id="408170"/>
    <lineage>
        <taxon>unclassified sequences</taxon>
        <taxon>metagenomes</taxon>
        <taxon>organismal metagenomes</taxon>
    </lineage>
</organism>
<gene>
    <name evidence="2" type="ORF">Q604_UNBC15049G0001</name>
</gene>
<comment type="caution">
    <text evidence="2">The sequence shown here is derived from an EMBL/GenBank/DDBJ whole genome shotgun (WGS) entry which is preliminary data.</text>
</comment>
<name>W1XJY1_9ZZZZ</name>
<keyword evidence="1" id="KW-1133">Transmembrane helix</keyword>
<sequence length="40" mass="4763">LIAENGDLKENKIFFCVDNSVFTWVLILWYEQKKKNTTRG</sequence>
<evidence type="ECO:0000313" key="2">
    <source>
        <dbReference type="EMBL" id="ETJ30431.1"/>
    </source>
</evidence>
<reference evidence="2" key="1">
    <citation type="submission" date="2013-12" db="EMBL/GenBank/DDBJ databases">
        <title>A Varibaculum cambriense genome reconstructed from a premature infant gut community with otherwise low bacterial novelty that shifts toward anaerobic metabolism during the third week of life.</title>
        <authorList>
            <person name="Brown C.T."/>
            <person name="Sharon I."/>
            <person name="Thomas B.C."/>
            <person name="Castelle C.J."/>
            <person name="Morowitz M.J."/>
            <person name="Banfield J.F."/>
        </authorList>
    </citation>
    <scope>NUCLEOTIDE SEQUENCE</scope>
</reference>
<proteinExistence type="predicted"/>
<evidence type="ECO:0000256" key="1">
    <source>
        <dbReference type="SAM" id="Phobius"/>
    </source>
</evidence>
<feature type="non-terminal residue" evidence="2">
    <location>
        <position position="1"/>
    </location>
</feature>
<accession>W1XJY1</accession>
<keyword evidence="1" id="KW-0472">Membrane</keyword>
<dbReference type="AlphaFoldDB" id="W1XJY1"/>
<feature type="transmembrane region" description="Helical" evidence="1">
    <location>
        <begin position="12"/>
        <end position="30"/>
    </location>
</feature>
<protein>
    <submittedName>
        <fullName evidence="2">Uncharacterized protein</fullName>
    </submittedName>
</protein>